<feature type="non-terminal residue" evidence="3">
    <location>
        <position position="1"/>
    </location>
</feature>
<gene>
    <name evidence="3" type="ORF">JOD45_003023</name>
</gene>
<organism evidence="3 4">
    <name type="scientific">Scopulibacillus daqui</name>
    <dbReference type="NCBI Taxonomy" id="1469162"/>
    <lineage>
        <taxon>Bacteria</taxon>
        <taxon>Bacillati</taxon>
        <taxon>Bacillota</taxon>
        <taxon>Bacilli</taxon>
        <taxon>Bacillales</taxon>
        <taxon>Sporolactobacillaceae</taxon>
        <taxon>Scopulibacillus</taxon>
    </lineage>
</organism>
<feature type="region of interest" description="Disordered" evidence="1">
    <location>
        <begin position="66"/>
        <end position="107"/>
    </location>
</feature>
<keyword evidence="4" id="KW-1185">Reference proteome</keyword>
<feature type="region of interest" description="Disordered" evidence="1">
    <location>
        <begin position="145"/>
        <end position="168"/>
    </location>
</feature>
<dbReference type="InterPro" id="IPR044929">
    <property type="entry name" value="DNA/RNA_non-sp_Endonuclease_sf"/>
</dbReference>
<protein>
    <submittedName>
        <fullName evidence="3">Ribonuclease toxin of YeeF-YezG toxin-antitoxin module</fullName>
    </submittedName>
</protein>
<reference evidence="3 4" key="1">
    <citation type="submission" date="2021-01" db="EMBL/GenBank/DDBJ databases">
        <title>Genomic Encyclopedia of Type Strains, Phase IV (KMG-IV): sequencing the most valuable type-strain genomes for metagenomic binning, comparative biology and taxonomic classification.</title>
        <authorList>
            <person name="Goeker M."/>
        </authorList>
    </citation>
    <scope>NUCLEOTIDE SEQUENCE [LARGE SCALE GENOMIC DNA]</scope>
    <source>
        <strain evidence="3 4">DSM 28236</strain>
    </source>
</reference>
<evidence type="ECO:0000259" key="2">
    <source>
        <dbReference type="Pfam" id="PF13930"/>
    </source>
</evidence>
<evidence type="ECO:0000256" key="1">
    <source>
        <dbReference type="SAM" id="MobiDB-lite"/>
    </source>
</evidence>
<comment type="caution">
    <text evidence="3">The sequence shown here is derived from an EMBL/GenBank/DDBJ whole genome shotgun (WGS) entry which is preliminary data.</text>
</comment>
<accession>A0ABS2Q515</accession>
<feature type="compositionally biased region" description="Basic and acidic residues" evidence="1">
    <location>
        <begin position="87"/>
        <end position="102"/>
    </location>
</feature>
<dbReference type="Pfam" id="PF13930">
    <property type="entry name" value="Endonuclea_NS_2"/>
    <property type="match status" value="1"/>
</dbReference>
<feature type="domain" description="Type VII secretion system protein EssD-like" evidence="2">
    <location>
        <begin position="106"/>
        <end position="231"/>
    </location>
</feature>
<evidence type="ECO:0000313" key="4">
    <source>
        <dbReference type="Proteomes" id="UP000808914"/>
    </source>
</evidence>
<evidence type="ECO:0000313" key="3">
    <source>
        <dbReference type="EMBL" id="MBM7646789.1"/>
    </source>
</evidence>
<feature type="compositionally biased region" description="Basic and acidic residues" evidence="1">
    <location>
        <begin position="155"/>
        <end position="164"/>
    </location>
</feature>
<dbReference type="Gene3D" id="3.40.570.10">
    <property type="entry name" value="Extracellular Endonuclease, subunit A"/>
    <property type="match status" value="1"/>
</dbReference>
<name>A0ABS2Q515_9BACL</name>
<dbReference type="EMBL" id="JAFBER010000029">
    <property type="protein sequence ID" value="MBM7646789.1"/>
    <property type="molecule type" value="Genomic_DNA"/>
</dbReference>
<feature type="compositionally biased region" description="Basic and acidic residues" evidence="1">
    <location>
        <begin position="66"/>
        <end position="79"/>
    </location>
</feature>
<dbReference type="InterPro" id="IPR044927">
    <property type="entry name" value="Endonuclea_NS_2"/>
</dbReference>
<sequence length="240" mass="26620">KNAFRNSYQAVKNQSLSLTNKIVKKAGDIRLPQVLQPEFAGIGKVETTVGDVVKSAKDTMMKAVGREGGESATARKVEESSSNISRPNDDIIRDGSHMDGNGRLKPNVKYQTGEYEYIYKTDELGRLNEFNADNLKLTVREERLPHKSNTPGKQPGDHAGHLAGDRFGGSPELDNLVSQSSKVNLSIYKKLENQWAKAISKGKEVSVKVKVHYDGSELRPSSFEVIYKIDGAVKKRVFRN</sequence>
<dbReference type="Proteomes" id="UP000808914">
    <property type="component" value="Unassembled WGS sequence"/>
</dbReference>
<dbReference type="RefSeq" id="WP_239549301.1">
    <property type="nucleotide sequence ID" value="NZ_JAFBER010000029.1"/>
</dbReference>
<proteinExistence type="predicted"/>